<protein>
    <submittedName>
        <fullName evidence="2">Rhamnosyl transferase</fullName>
    </submittedName>
</protein>
<feature type="region of interest" description="Disordered" evidence="1">
    <location>
        <begin position="1"/>
        <end position="296"/>
    </location>
</feature>
<feature type="compositionally biased region" description="Basic and acidic residues" evidence="1">
    <location>
        <begin position="78"/>
        <end position="87"/>
    </location>
</feature>
<proteinExistence type="predicted"/>
<feature type="compositionally biased region" description="Basic and acidic residues" evidence="1">
    <location>
        <begin position="139"/>
        <end position="161"/>
    </location>
</feature>
<dbReference type="GO" id="GO:0016740">
    <property type="term" value="F:transferase activity"/>
    <property type="evidence" value="ECO:0007669"/>
    <property type="project" value="UniProtKB-KW"/>
</dbReference>
<organism evidence="2">
    <name type="scientific">uncultured Nocardioidaceae bacterium</name>
    <dbReference type="NCBI Taxonomy" id="253824"/>
    <lineage>
        <taxon>Bacteria</taxon>
        <taxon>Bacillati</taxon>
        <taxon>Actinomycetota</taxon>
        <taxon>Actinomycetes</taxon>
        <taxon>Propionibacteriales</taxon>
        <taxon>Nocardioidaceae</taxon>
        <taxon>environmental samples</taxon>
    </lineage>
</organism>
<reference evidence="2" key="1">
    <citation type="submission" date="2020-02" db="EMBL/GenBank/DDBJ databases">
        <authorList>
            <person name="Meier V. D."/>
        </authorList>
    </citation>
    <scope>NUCLEOTIDE SEQUENCE</scope>
    <source>
        <strain evidence="2">AVDCRST_MAG47</strain>
    </source>
</reference>
<keyword evidence="2" id="KW-0808">Transferase</keyword>
<feature type="non-terminal residue" evidence="2">
    <location>
        <position position="1"/>
    </location>
</feature>
<name>A0A6J4NB65_9ACTN</name>
<accession>A0A6J4NB65</accession>
<feature type="compositionally biased region" description="Basic residues" evidence="1">
    <location>
        <begin position="1"/>
        <end position="19"/>
    </location>
</feature>
<dbReference type="EMBL" id="CADCUK010000144">
    <property type="protein sequence ID" value="CAA9380976.1"/>
    <property type="molecule type" value="Genomic_DNA"/>
</dbReference>
<feature type="compositionally biased region" description="Low complexity" evidence="1">
    <location>
        <begin position="231"/>
        <end position="250"/>
    </location>
</feature>
<gene>
    <name evidence="2" type="ORF">AVDCRST_MAG47-2166</name>
</gene>
<feature type="compositionally biased region" description="Low complexity" evidence="1">
    <location>
        <begin position="126"/>
        <end position="138"/>
    </location>
</feature>
<evidence type="ECO:0000313" key="2">
    <source>
        <dbReference type="EMBL" id="CAA9380976.1"/>
    </source>
</evidence>
<feature type="compositionally biased region" description="Basic residues" evidence="1">
    <location>
        <begin position="58"/>
        <end position="77"/>
    </location>
</feature>
<feature type="non-terminal residue" evidence="2">
    <location>
        <position position="296"/>
    </location>
</feature>
<sequence length="296" mass="32175">GGRHLQPRRPARARPRRPRRDGASTGAGLRRRQRQHRPHRRGPRPGHRPAADRDRQRGQRRGSGRLPPRHAARVRRGARPDLADGRRRGAGAGLSRCAPRERRARVDGGPGGPRGSALREGCHVLRPAQPAGDPAQAADRGRAVPEPRRDAGGGADRERRLRGLHGPPEGRRRRRAARPGVLHLLRRRGLRGPGAQRRVPRHGGAGRRPGPAARLRPAARHAVVEGLLHVPQPLRRAPALRRQPARPAEAVPDRARRRAARPAAGRPQGGGERVESHPGRTRSGGPAPTWAPGPPV</sequence>
<evidence type="ECO:0000256" key="1">
    <source>
        <dbReference type="SAM" id="MobiDB-lite"/>
    </source>
</evidence>
<feature type="compositionally biased region" description="Basic residues" evidence="1">
    <location>
        <begin position="29"/>
        <end position="47"/>
    </location>
</feature>
<dbReference type="AlphaFoldDB" id="A0A6J4NB65"/>